<gene>
    <name evidence="5" type="ORF">CFOL_v3_07427</name>
</gene>
<dbReference type="AlphaFoldDB" id="A0A1Q3B7K2"/>
<evidence type="ECO:0000256" key="2">
    <source>
        <dbReference type="ARBA" id="ARBA00022801"/>
    </source>
</evidence>
<proteinExistence type="predicted"/>
<evidence type="ECO:0000256" key="3">
    <source>
        <dbReference type="ARBA" id="ARBA00022839"/>
    </source>
</evidence>
<dbReference type="CDD" id="cd06133">
    <property type="entry name" value="ERI-1_3'hExo_like"/>
    <property type="match status" value="1"/>
</dbReference>
<keyword evidence="3" id="KW-0269">Exonuclease</keyword>
<dbReference type="InterPro" id="IPR013520">
    <property type="entry name" value="Ribonucl_H"/>
</dbReference>
<dbReference type="PANTHER" id="PTHR23044">
    <property type="entry name" value="3'-5' EXONUCLEASE ERI1-RELATED"/>
    <property type="match status" value="1"/>
</dbReference>
<dbReference type="GO" id="GO:0000175">
    <property type="term" value="F:3'-5'-RNA exonuclease activity"/>
    <property type="evidence" value="ECO:0007669"/>
    <property type="project" value="InterPro"/>
</dbReference>
<feature type="domain" description="Exonuclease" evidence="4">
    <location>
        <begin position="132"/>
        <end position="304"/>
    </location>
</feature>
<dbReference type="EMBL" id="BDDD01000328">
    <property type="protein sequence ID" value="GAV63909.1"/>
    <property type="molecule type" value="Genomic_DNA"/>
</dbReference>
<dbReference type="GO" id="GO:0003676">
    <property type="term" value="F:nucleic acid binding"/>
    <property type="evidence" value="ECO:0007669"/>
    <property type="project" value="InterPro"/>
</dbReference>
<keyword evidence="1" id="KW-0540">Nuclease</keyword>
<sequence length="355" mass="40756">MALARTYLYRFPHFCSSFLSPPIQVSFLHHSVTSLLPPIHTHIISSFATTSPSLPTPQAPPSSSSSMLPKHDHSSGRCWKPMCLYFTQGKCTKMDDPIHLEKFNHNCSMDLQVNADDIEHKRSQDFDFFLVLDLEGKVEILEYPVLVLDAKTMDIVDFFHRFVRPTAMSEQRINQYIEGKYGKFGVNRVWHDTALPFKEVLLQFEAWLTQHQLWTKESVGPLNRAAFITCGDWDLKTKVPEQCKVSMMKLPPYFMEWINLKDAYSNFYGTEVSGMRTMLNHSNIPLLGSHHLGIDDTKNIARVLQRMLSDGAVMQITAWRSPDSQKVRFAFKDGSSSSSCHQNKSKRFLKGNRFI</sequence>
<dbReference type="STRING" id="3775.A0A1Q3B7K2"/>
<evidence type="ECO:0000313" key="5">
    <source>
        <dbReference type="EMBL" id="GAV63909.1"/>
    </source>
</evidence>
<organism evidence="5 6">
    <name type="scientific">Cephalotus follicularis</name>
    <name type="common">Albany pitcher plant</name>
    <dbReference type="NCBI Taxonomy" id="3775"/>
    <lineage>
        <taxon>Eukaryota</taxon>
        <taxon>Viridiplantae</taxon>
        <taxon>Streptophyta</taxon>
        <taxon>Embryophyta</taxon>
        <taxon>Tracheophyta</taxon>
        <taxon>Spermatophyta</taxon>
        <taxon>Magnoliopsida</taxon>
        <taxon>eudicotyledons</taxon>
        <taxon>Gunneridae</taxon>
        <taxon>Pentapetalae</taxon>
        <taxon>rosids</taxon>
        <taxon>fabids</taxon>
        <taxon>Oxalidales</taxon>
        <taxon>Cephalotaceae</taxon>
        <taxon>Cephalotus</taxon>
    </lineage>
</organism>
<dbReference type="InterPro" id="IPR036397">
    <property type="entry name" value="RNaseH_sf"/>
</dbReference>
<protein>
    <submittedName>
        <fullName evidence="5">RNase_T domain-containing protein</fullName>
    </submittedName>
</protein>
<name>A0A1Q3B7K2_CEPFO</name>
<reference evidence="6" key="1">
    <citation type="submission" date="2016-04" db="EMBL/GenBank/DDBJ databases">
        <title>Cephalotus genome sequencing.</title>
        <authorList>
            <person name="Fukushima K."/>
            <person name="Hasebe M."/>
            <person name="Fang X."/>
        </authorList>
    </citation>
    <scope>NUCLEOTIDE SEQUENCE [LARGE SCALE GENOMIC DNA]</scope>
    <source>
        <strain evidence="6">cv. St1</strain>
    </source>
</reference>
<dbReference type="PANTHER" id="PTHR23044:SF61">
    <property type="entry name" value="3'-5' EXORIBONUCLEASE 1-RELATED"/>
    <property type="match status" value="1"/>
</dbReference>
<dbReference type="InterPro" id="IPR051274">
    <property type="entry name" value="3-5_Exoribonuclease"/>
</dbReference>
<evidence type="ECO:0000313" key="6">
    <source>
        <dbReference type="Proteomes" id="UP000187406"/>
    </source>
</evidence>
<comment type="caution">
    <text evidence="5">The sequence shown here is derived from an EMBL/GenBank/DDBJ whole genome shotgun (WGS) entry which is preliminary data.</text>
</comment>
<dbReference type="Pfam" id="PF00929">
    <property type="entry name" value="RNase_T"/>
    <property type="match status" value="1"/>
</dbReference>
<accession>A0A1Q3B7K2</accession>
<keyword evidence="6" id="KW-1185">Reference proteome</keyword>
<keyword evidence="2" id="KW-0378">Hydrolase</keyword>
<dbReference type="InterPro" id="IPR012337">
    <property type="entry name" value="RNaseH-like_sf"/>
</dbReference>
<evidence type="ECO:0000256" key="1">
    <source>
        <dbReference type="ARBA" id="ARBA00022722"/>
    </source>
</evidence>
<dbReference type="SUPFAM" id="SSF53098">
    <property type="entry name" value="Ribonuclease H-like"/>
    <property type="match status" value="1"/>
</dbReference>
<dbReference type="Proteomes" id="UP000187406">
    <property type="component" value="Unassembled WGS sequence"/>
</dbReference>
<dbReference type="OrthoDB" id="448399at2759"/>
<dbReference type="Gene3D" id="3.30.420.10">
    <property type="entry name" value="Ribonuclease H-like superfamily/Ribonuclease H"/>
    <property type="match status" value="1"/>
</dbReference>
<dbReference type="InParanoid" id="A0A1Q3B7K2"/>
<evidence type="ECO:0000259" key="4">
    <source>
        <dbReference type="Pfam" id="PF00929"/>
    </source>
</evidence>
<dbReference type="InterPro" id="IPR047201">
    <property type="entry name" value="ERI-1_3'hExo-like"/>
</dbReference>
<dbReference type="FunCoup" id="A0A1Q3B7K2">
    <property type="interactions" value="2563"/>
</dbReference>